<name>A0ABV6M3V8_9ACTN</name>
<accession>A0ABV6M3V8</accession>
<protein>
    <submittedName>
        <fullName evidence="4">S26 family signal peptidase</fullName>
    </submittedName>
</protein>
<keyword evidence="5" id="KW-1185">Reference proteome</keyword>
<comment type="caution">
    <text evidence="4">The sequence shown here is derived from an EMBL/GenBank/DDBJ whole genome shotgun (WGS) entry which is preliminary data.</text>
</comment>
<evidence type="ECO:0000259" key="3">
    <source>
        <dbReference type="Pfam" id="PF10502"/>
    </source>
</evidence>
<evidence type="ECO:0000313" key="5">
    <source>
        <dbReference type="Proteomes" id="UP001589867"/>
    </source>
</evidence>
<dbReference type="SUPFAM" id="SSF51306">
    <property type="entry name" value="LexA/Signal peptidase"/>
    <property type="match status" value="1"/>
</dbReference>
<dbReference type="Gene3D" id="2.10.109.10">
    <property type="entry name" value="Umud Fragment, subunit A"/>
    <property type="match status" value="1"/>
</dbReference>
<dbReference type="Pfam" id="PF10502">
    <property type="entry name" value="Peptidase_S26"/>
    <property type="match status" value="1"/>
</dbReference>
<dbReference type="PANTHER" id="PTHR43390:SF1">
    <property type="entry name" value="CHLOROPLAST PROCESSING PEPTIDASE"/>
    <property type="match status" value="1"/>
</dbReference>
<evidence type="ECO:0000256" key="1">
    <source>
        <dbReference type="ARBA" id="ARBA00004401"/>
    </source>
</evidence>
<dbReference type="EMBL" id="JBHLUH010000026">
    <property type="protein sequence ID" value="MFC0529199.1"/>
    <property type="molecule type" value="Genomic_DNA"/>
</dbReference>
<comment type="similarity">
    <text evidence="2">Belongs to the peptidase S26 family.</text>
</comment>
<comment type="subcellular location">
    <subcellularLocation>
        <location evidence="1">Cell membrane</location>
        <topology evidence="1">Single-pass type II membrane protein</topology>
    </subcellularLocation>
</comment>
<reference evidence="4 5" key="1">
    <citation type="submission" date="2024-09" db="EMBL/GenBank/DDBJ databases">
        <authorList>
            <person name="Sun Q."/>
            <person name="Mori K."/>
        </authorList>
    </citation>
    <scope>NUCLEOTIDE SEQUENCE [LARGE SCALE GENOMIC DNA]</scope>
    <source>
        <strain evidence="4 5">TBRC 3947</strain>
    </source>
</reference>
<organism evidence="4 5">
    <name type="scientific">Phytohabitans kaempferiae</name>
    <dbReference type="NCBI Taxonomy" id="1620943"/>
    <lineage>
        <taxon>Bacteria</taxon>
        <taxon>Bacillati</taxon>
        <taxon>Actinomycetota</taxon>
        <taxon>Actinomycetes</taxon>
        <taxon>Micromonosporales</taxon>
        <taxon>Micromonosporaceae</taxon>
    </lineage>
</organism>
<dbReference type="CDD" id="cd06530">
    <property type="entry name" value="S26_SPase_I"/>
    <property type="match status" value="1"/>
</dbReference>
<dbReference type="PROSITE" id="PS51257">
    <property type="entry name" value="PROKAR_LIPOPROTEIN"/>
    <property type="match status" value="1"/>
</dbReference>
<sequence length="154" mass="16610">MRRLMVLLLVIVVAGCGDGDATETGATERFAQGGVSMEPTVRSGQVITVWTVTGRYEPRRGDVVLFRSPGGLWGDHKVPLLKRVVAVGGETVACCGAAGTVTVDGRLLDEPYVAEDASLDESPDPNHCGPRRISARRYQDFRDEGYATRCWCPG</sequence>
<dbReference type="InterPro" id="IPR019533">
    <property type="entry name" value="Peptidase_S26"/>
</dbReference>
<proteinExistence type="inferred from homology"/>
<gene>
    <name evidence="4" type="ORF">ACFFIA_16210</name>
</gene>
<feature type="domain" description="Peptidase S26" evidence="3">
    <location>
        <begin position="24"/>
        <end position="120"/>
    </location>
</feature>
<evidence type="ECO:0000313" key="4">
    <source>
        <dbReference type="EMBL" id="MFC0529199.1"/>
    </source>
</evidence>
<evidence type="ECO:0000256" key="2">
    <source>
        <dbReference type="ARBA" id="ARBA00009370"/>
    </source>
</evidence>
<dbReference type="PANTHER" id="PTHR43390">
    <property type="entry name" value="SIGNAL PEPTIDASE I"/>
    <property type="match status" value="1"/>
</dbReference>
<dbReference type="InterPro" id="IPR036286">
    <property type="entry name" value="LexA/Signal_pep-like_sf"/>
</dbReference>
<dbReference type="Proteomes" id="UP001589867">
    <property type="component" value="Unassembled WGS sequence"/>
</dbReference>
<dbReference type="InterPro" id="IPR000223">
    <property type="entry name" value="Pept_S26A_signal_pept_1"/>
</dbReference>